<dbReference type="Pfam" id="PF01632">
    <property type="entry name" value="Ribosomal_L35p"/>
    <property type="match status" value="1"/>
</dbReference>
<protein>
    <recommendedName>
        <fullName evidence="4">50S ribosomal protein L35</fullName>
    </recommendedName>
</protein>
<sequence length="131" mass="14389">MQALTCSFSSLRLSPGRPQQVRKHACSAQSSPVLAVQKHSLRGCALRTEPSSHAQEHRSEAPVTVCKMKTRKAAAKRYKVTGTGKVLTRRPGKQHINEKKSPNRLKQLGKMKGVADGDMQKVKKCLPYAGL</sequence>
<dbReference type="EMBL" id="CAXHTA020000002">
    <property type="protein sequence ID" value="CAL5219816.1"/>
    <property type="molecule type" value="Genomic_DNA"/>
</dbReference>
<dbReference type="PRINTS" id="PR00064">
    <property type="entry name" value="RIBOSOMALL35"/>
</dbReference>
<dbReference type="PROSITE" id="PS00936">
    <property type="entry name" value="RIBOSOMAL_L35"/>
    <property type="match status" value="1"/>
</dbReference>
<proteinExistence type="inferred from homology"/>
<dbReference type="Gene3D" id="4.10.410.60">
    <property type="match status" value="1"/>
</dbReference>
<dbReference type="InterPro" id="IPR037229">
    <property type="entry name" value="Ribosomal_bL35_sf"/>
</dbReference>
<dbReference type="InterPro" id="IPR001706">
    <property type="entry name" value="Ribosomal_bL35"/>
</dbReference>
<name>A0ABP1FLL4_9CHLO</name>
<accession>A0ABP1FLL4</accession>
<dbReference type="PANTHER" id="PTHR33343">
    <property type="entry name" value="54S RIBOSOMAL PROTEIN BL35M"/>
    <property type="match status" value="1"/>
</dbReference>
<evidence type="ECO:0000313" key="5">
    <source>
        <dbReference type="EMBL" id="CAL5219816.1"/>
    </source>
</evidence>
<evidence type="ECO:0000256" key="4">
    <source>
        <dbReference type="RuleBase" id="RU000568"/>
    </source>
</evidence>
<keyword evidence="3 4" id="KW-0687">Ribonucleoprotein</keyword>
<dbReference type="HAMAP" id="MF_00514">
    <property type="entry name" value="Ribosomal_bL35"/>
    <property type="match status" value="1"/>
</dbReference>
<evidence type="ECO:0000256" key="1">
    <source>
        <dbReference type="ARBA" id="ARBA00006598"/>
    </source>
</evidence>
<evidence type="ECO:0000313" key="6">
    <source>
        <dbReference type="Proteomes" id="UP001497392"/>
    </source>
</evidence>
<evidence type="ECO:0000256" key="3">
    <source>
        <dbReference type="ARBA" id="ARBA00023274"/>
    </source>
</evidence>
<dbReference type="InterPro" id="IPR018265">
    <property type="entry name" value="Ribosomal_bL35_CS"/>
</dbReference>
<dbReference type="Proteomes" id="UP001497392">
    <property type="component" value="Unassembled WGS sequence"/>
</dbReference>
<keyword evidence="6" id="KW-1185">Reference proteome</keyword>
<comment type="similarity">
    <text evidence="1 4">Belongs to the bacterial ribosomal protein bL35 family.</text>
</comment>
<comment type="caution">
    <text evidence="5">The sequence shown here is derived from an EMBL/GenBank/DDBJ whole genome shotgun (WGS) entry which is preliminary data.</text>
</comment>
<organism evidence="5 6">
    <name type="scientific">Coccomyxa viridis</name>
    <dbReference type="NCBI Taxonomy" id="1274662"/>
    <lineage>
        <taxon>Eukaryota</taxon>
        <taxon>Viridiplantae</taxon>
        <taxon>Chlorophyta</taxon>
        <taxon>core chlorophytes</taxon>
        <taxon>Trebouxiophyceae</taxon>
        <taxon>Trebouxiophyceae incertae sedis</taxon>
        <taxon>Coccomyxaceae</taxon>
        <taxon>Coccomyxa</taxon>
    </lineage>
</organism>
<dbReference type="NCBIfam" id="TIGR00001">
    <property type="entry name" value="rpmI_bact"/>
    <property type="match status" value="1"/>
</dbReference>
<gene>
    <name evidence="5" type="primary">g1727</name>
    <name evidence="5" type="ORF">VP750_LOCUS1475</name>
</gene>
<dbReference type="SUPFAM" id="SSF143034">
    <property type="entry name" value="L35p-like"/>
    <property type="match status" value="1"/>
</dbReference>
<reference evidence="5 6" key="1">
    <citation type="submission" date="2024-06" db="EMBL/GenBank/DDBJ databases">
        <authorList>
            <person name="Kraege A."/>
            <person name="Thomma B."/>
        </authorList>
    </citation>
    <scope>NUCLEOTIDE SEQUENCE [LARGE SCALE GENOMIC DNA]</scope>
</reference>
<evidence type="ECO:0000256" key="2">
    <source>
        <dbReference type="ARBA" id="ARBA00022980"/>
    </source>
</evidence>
<dbReference type="PANTHER" id="PTHR33343:SF1">
    <property type="entry name" value="LARGE RIBOSOMAL SUBUNIT PROTEIN BL35M"/>
    <property type="match status" value="1"/>
</dbReference>
<keyword evidence="2 4" id="KW-0689">Ribosomal protein</keyword>
<dbReference type="InterPro" id="IPR021137">
    <property type="entry name" value="Ribosomal_bL35-like"/>
</dbReference>